<evidence type="ECO:0000313" key="17">
    <source>
        <dbReference type="EMBL" id="GAX25278.1"/>
    </source>
</evidence>
<dbReference type="InterPro" id="IPR006153">
    <property type="entry name" value="Cation/H_exchanger_TM"/>
</dbReference>
<keyword evidence="9 15" id="KW-0472">Membrane</keyword>
<feature type="transmembrane region" description="Helical" evidence="15">
    <location>
        <begin position="328"/>
        <end position="353"/>
    </location>
</feature>
<keyword evidence="3" id="KW-0050">Antiport</keyword>
<keyword evidence="2" id="KW-0813">Transport</keyword>
<evidence type="ECO:0000256" key="12">
    <source>
        <dbReference type="ARBA" id="ARBA00042291"/>
    </source>
</evidence>
<feature type="region of interest" description="Disordered" evidence="14">
    <location>
        <begin position="404"/>
        <end position="446"/>
    </location>
</feature>
<keyword evidence="8" id="KW-0406">Ion transport</keyword>
<evidence type="ECO:0000256" key="10">
    <source>
        <dbReference type="ARBA" id="ARBA00023201"/>
    </source>
</evidence>
<feature type="transmembrane region" description="Helical" evidence="15">
    <location>
        <begin position="453"/>
        <end position="470"/>
    </location>
</feature>
<evidence type="ECO:0000256" key="1">
    <source>
        <dbReference type="ARBA" id="ARBA00004653"/>
    </source>
</evidence>
<dbReference type="EMBL" id="BDSP01000223">
    <property type="protein sequence ID" value="GAX25278.1"/>
    <property type="molecule type" value="Genomic_DNA"/>
</dbReference>
<evidence type="ECO:0000256" key="3">
    <source>
        <dbReference type="ARBA" id="ARBA00022449"/>
    </source>
</evidence>
<feature type="transmembrane region" description="Helical" evidence="15">
    <location>
        <begin position="127"/>
        <end position="150"/>
    </location>
</feature>
<evidence type="ECO:0000256" key="14">
    <source>
        <dbReference type="SAM" id="MobiDB-lite"/>
    </source>
</evidence>
<sequence length="586" mass="65543">MSYETEDRRDDVSLYFVLFSALLALVIILSRLLHGFPALNSVFSEASLVLTVGLIIGFFAHNFVQYENDQTDMAGGAEEMREDMYRVATSLLSFSPNVFFMALLPPILFNSGYQLRRELFYRHIKPIVMFACLGTLLSALTAGFSLYGVLKLGWMGDFNPTLLELLTFGSLIAATDTVSVLAVFQKKRVDPHLFYLVFGESALNDAVALVLFKTFASLIENLDKRESFTYAKVAALFIRDVVIQGIGSPSLGILFGFAAALIFKHLDFRELPNLELPLYLVLLLYVPFIAAECLHLSGIVTIFFCGISARRYVTPNISESTMNSAASIFKVCAYLAETVIFLELGLSVFGLASSIQWEFIFWAFAAALLGRAIGIYPLALLHNFTLKERVEVVHLEDSLYADANAQRSPSSDRAAESPGMYASSTGSPSLERRQDSKKRKTPLRRKDKQISRNIMHVLWFVGLRGAVAYACVRDFPDILGHRDEFIAATVIIVLGSIIGMGGATESLLWYLQVTMDVNEDDYMEEWYKTKELRGTLHYFENHYIYGFVSRDATIAFKAPPSNEKPDEDTKATDLESAYHYKPASIV</sequence>
<reference evidence="17 18" key="1">
    <citation type="journal article" date="2015" name="Plant Cell">
        <title>Oil accumulation by the oleaginous diatom Fistulifera solaris as revealed by the genome and transcriptome.</title>
        <authorList>
            <person name="Tanaka T."/>
            <person name="Maeda Y."/>
            <person name="Veluchamy A."/>
            <person name="Tanaka M."/>
            <person name="Abida H."/>
            <person name="Marechal E."/>
            <person name="Bowler C."/>
            <person name="Muto M."/>
            <person name="Sunaga Y."/>
            <person name="Tanaka M."/>
            <person name="Yoshino T."/>
            <person name="Taniguchi T."/>
            <person name="Fukuda Y."/>
            <person name="Nemoto M."/>
            <person name="Matsumoto M."/>
            <person name="Wong P.S."/>
            <person name="Aburatani S."/>
            <person name="Fujibuchi W."/>
        </authorList>
    </citation>
    <scope>NUCLEOTIDE SEQUENCE [LARGE SCALE GENOMIC DNA]</scope>
    <source>
        <strain evidence="17 18">JPCC DA0580</strain>
    </source>
</reference>
<organism evidence="17 18">
    <name type="scientific">Fistulifera solaris</name>
    <name type="common">Oleaginous diatom</name>
    <dbReference type="NCBI Taxonomy" id="1519565"/>
    <lineage>
        <taxon>Eukaryota</taxon>
        <taxon>Sar</taxon>
        <taxon>Stramenopiles</taxon>
        <taxon>Ochrophyta</taxon>
        <taxon>Bacillariophyta</taxon>
        <taxon>Bacillariophyceae</taxon>
        <taxon>Bacillariophycidae</taxon>
        <taxon>Naviculales</taxon>
        <taxon>Naviculaceae</taxon>
        <taxon>Fistulifera</taxon>
    </lineage>
</organism>
<dbReference type="AlphaFoldDB" id="A0A1Z5KH30"/>
<feature type="transmembrane region" description="Helical" evidence="15">
    <location>
        <begin position="359"/>
        <end position="381"/>
    </location>
</feature>
<dbReference type="OrthoDB" id="196264at2759"/>
<feature type="transmembrane region" description="Helical" evidence="15">
    <location>
        <begin position="485"/>
        <end position="511"/>
    </location>
</feature>
<dbReference type="GO" id="GO:0005886">
    <property type="term" value="C:plasma membrane"/>
    <property type="evidence" value="ECO:0007669"/>
    <property type="project" value="TreeGrafter"/>
</dbReference>
<dbReference type="InterPro" id="IPR018422">
    <property type="entry name" value="Cation/H_exchanger_CPA1"/>
</dbReference>
<evidence type="ECO:0000256" key="15">
    <source>
        <dbReference type="SAM" id="Phobius"/>
    </source>
</evidence>
<dbReference type="Proteomes" id="UP000198406">
    <property type="component" value="Unassembled WGS sequence"/>
</dbReference>
<feature type="transmembrane region" description="Helical" evidence="15">
    <location>
        <begin position="241"/>
        <end position="263"/>
    </location>
</feature>
<evidence type="ECO:0000256" key="6">
    <source>
        <dbReference type="ARBA" id="ARBA00023034"/>
    </source>
</evidence>
<keyword evidence="7" id="KW-0915">Sodium</keyword>
<accession>A0A1Z5KH30</accession>
<dbReference type="GO" id="GO:0015386">
    <property type="term" value="F:potassium:proton antiporter activity"/>
    <property type="evidence" value="ECO:0007669"/>
    <property type="project" value="TreeGrafter"/>
</dbReference>
<dbReference type="GO" id="GO:0015385">
    <property type="term" value="F:sodium:proton antiporter activity"/>
    <property type="evidence" value="ECO:0007669"/>
    <property type="project" value="InterPro"/>
</dbReference>
<keyword evidence="4 15" id="KW-0812">Transmembrane</keyword>
<feature type="compositionally biased region" description="Basic residues" evidence="14">
    <location>
        <begin position="435"/>
        <end position="446"/>
    </location>
</feature>
<evidence type="ECO:0000256" key="13">
    <source>
        <dbReference type="ARBA" id="ARBA00042692"/>
    </source>
</evidence>
<evidence type="ECO:0000256" key="4">
    <source>
        <dbReference type="ARBA" id="ARBA00022692"/>
    </source>
</evidence>
<feature type="transmembrane region" description="Helical" evidence="15">
    <location>
        <begin position="162"/>
        <end position="184"/>
    </location>
</feature>
<dbReference type="GO" id="GO:0000139">
    <property type="term" value="C:Golgi membrane"/>
    <property type="evidence" value="ECO:0007669"/>
    <property type="project" value="UniProtKB-SubCell"/>
</dbReference>
<evidence type="ECO:0000256" key="5">
    <source>
        <dbReference type="ARBA" id="ARBA00022989"/>
    </source>
</evidence>
<dbReference type="GO" id="GO:0051453">
    <property type="term" value="P:regulation of intracellular pH"/>
    <property type="evidence" value="ECO:0007669"/>
    <property type="project" value="TreeGrafter"/>
</dbReference>
<comment type="subcellular location">
    <subcellularLocation>
        <location evidence="1">Golgi apparatus membrane</location>
        <topology evidence="1">Multi-pass membrane protein</topology>
    </subcellularLocation>
</comment>
<evidence type="ECO:0000256" key="11">
    <source>
        <dbReference type="ARBA" id="ARBA00040570"/>
    </source>
</evidence>
<dbReference type="InParanoid" id="A0A1Z5KH30"/>
<evidence type="ECO:0000259" key="16">
    <source>
        <dbReference type="Pfam" id="PF00999"/>
    </source>
</evidence>
<name>A0A1Z5KH30_FISSO</name>
<dbReference type="PANTHER" id="PTHR10110">
    <property type="entry name" value="SODIUM/HYDROGEN EXCHANGER"/>
    <property type="match status" value="1"/>
</dbReference>
<dbReference type="PRINTS" id="PR01084">
    <property type="entry name" value="NAHEXCHNGR"/>
</dbReference>
<proteinExistence type="predicted"/>
<evidence type="ECO:0000256" key="2">
    <source>
        <dbReference type="ARBA" id="ARBA00022448"/>
    </source>
</evidence>
<keyword evidence="6" id="KW-0333">Golgi apparatus</keyword>
<dbReference type="PANTHER" id="PTHR10110:SF191">
    <property type="entry name" value="SODIUM_HYDROGEN EXCHANGER 8"/>
    <property type="match status" value="1"/>
</dbReference>
<dbReference type="Gene3D" id="6.10.140.1330">
    <property type="match status" value="1"/>
</dbReference>
<evidence type="ECO:0000313" key="18">
    <source>
        <dbReference type="Proteomes" id="UP000198406"/>
    </source>
</evidence>
<evidence type="ECO:0000256" key="9">
    <source>
        <dbReference type="ARBA" id="ARBA00023136"/>
    </source>
</evidence>
<keyword evidence="5 15" id="KW-1133">Transmembrane helix</keyword>
<dbReference type="GO" id="GO:0098719">
    <property type="term" value="P:sodium ion import across plasma membrane"/>
    <property type="evidence" value="ECO:0007669"/>
    <property type="project" value="TreeGrafter"/>
</dbReference>
<evidence type="ECO:0000256" key="7">
    <source>
        <dbReference type="ARBA" id="ARBA00023053"/>
    </source>
</evidence>
<feature type="transmembrane region" description="Helical" evidence="15">
    <location>
        <begin position="84"/>
        <end position="107"/>
    </location>
</feature>
<feature type="domain" description="Cation/H+ exchanger transmembrane" evidence="16">
    <location>
        <begin position="27"/>
        <end position="392"/>
    </location>
</feature>
<gene>
    <name evidence="17" type="ORF">FisN_5Lh362</name>
</gene>
<dbReference type="Pfam" id="PF00999">
    <property type="entry name" value="Na_H_Exchanger"/>
    <property type="match status" value="1"/>
</dbReference>
<evidence type="ECO:0000256" key="8">
    <source>
        <dbReference type="ARBA" id="ARBA00023065"/>
    </source>
</evidence>
<feature type="transmembrane region" description="Helical" evidence="15">
    <location>
        <begin position="12"/>
        <end position="34"/>
    </location>
</feature>
<keyword evidence="18" id="KW-1185">Reference proteome</keyword>
<keyword evidence="10" id="KW-0739">Sodium transport</keyword>
<dbReference type="InterPro" id="IPR004709">
    <property type="entry name" value="NaH_exchanger"/>
</dbReference>
<feature type="transmembrane region" description="Helical" evidence="15">
    <location>
        <begin position="283"/>
        <end position="307"/>
    </location>
</feature>
<comment type="caution">
    <text evidence="17">The sequence shown here is derived from an EMBL/GenBank/DDBJ whole genome shotgun (WGS) entry which is preliminary data.</text>
</comment>
<protein>
    <recommendedName>
        <fullName evidence="11">Sodium/hydrogen exchanger 8</fullName>
    </recommendedName>
    <alternativeName>
        <fullName evidence="12">Na(+)/H(+) exchanger 8</fullName>
    </alternativeName>
    <alternativeName>
        <fullName evidence="13">Solute carrier family 9 member 8</fullName>
    </alternativeName>
</protein>
<feature type="transmembrane region" description="Helical" evidence="15">
    <location>
        <begin position="46"/>
        <end position="64"/>
    </location>
</feature>